<dbReference type="InterPro" id="IPR001206">
    <property type="entry name" value="Diacylglycerol_kinase_cat_dom"/>
</dbReference>
<evidence type="ECO:0000256" key="1">
    <source>
        <dbReference type="ARBA" id="ARBA00022679"/>
    </source>
</evidence>
<dbReference type="InterPro" id="IPR017438">
    <property type="entry name" value="ATP-NAD_kinase_N"/>
</dbReference>
<dbReference type="Proteomes" id="UP000226437">
    <property type="component" value="Unassembled WGS sequence"/>
</dbReference>
<dbReference type="EMBL" id="PDLO01000002">
    <property type="protein sequence ID" value="PHK98993.1"/>
    <property type="molecule type" value="Genomic_DNA"/>
</dbReference>
<dbReference type="Pfam" id="PF00781">
    <property type="entry name" value="DAGK_cat"/>
    <property type="match status" value="1"/>
</dbReference>
<dbReference type="SMART" id="SM00046">
    <property type="entry name" value="DAGKc"/>
    <property type="match status" value="1"/>
</dbReference>
<evidence type="ECO:0000313" key="6">
    <source>
        <dbReference type="EMBL" id="PHK98993.1"/>
    </source>
</evidence>
<evidence type="ECO:0000256" key="2">
    <source>
        <dbReference type="ARBA" id="ARBA00022741"/>
    </source>
</evidence>
<dbReference type="Pfam" id="PF19279">
    <property type="entry name" value="YegS_C"/>
    <property type="match status" value="1"/>
</dbReference>
<evidence type="ECO:0000259" key="5">
    <source>
        <dbReference type="PROSITE" id="PS50146"/>
    </source>
</evidence>
<keyword evidence="4" id="KW-0067">ATP-binding</keyword>
<evidence type="ECO:0000313" key="7">
    <source>
        <dbReference type="Proteomes" id="UP000226437"/>
    </source>
</evidence>
<dbReference type="InterPro" id="IPR045540">
    <property type="entry name" value="YegS/DAGK_C"/>
</dbReference>
<keyword evidence="7" id="KW-1185">Reference proteome</keyword>
<comment type="caution">
    <text evidence="6">The sequence shown here is derived from an EMBL/GenBank/DDBJ whole genome shotgun (WGS) entry which is preliminary data.</text>
</comment>
<keyword evidence="2" id="KW-0547">Nucleotide-binding</keyword>
<feature type="domain" description="DAGKc" evidence="5">
    <location>
        <begin position="1"/>
        <end position="136"/>
    </location>
</feature>
<dbReference type="RefSeq" id="WP_099105610.1">
    <property type="nucleotide sequence ID" value="NZ_JAATJF010000002.1"/>
</dbReference>
<protein>
    <recommendedName>
        <fullName evidence="5">DAGKc domain-containing protein</fullName>
    </recommendedName>
</protein>
<dbReference type="PANTHER" id="PTHR12358:SF106">
    <property type="entry name" value="LIPID KINASE YEGS"/>
    <property type="match status" value="1"/>
</dbReference>
<dbReference type="PROSITE" id="PS50146">
    <property type="entry name" value="DAGK"/>
    <property type="match status" value="1"/>
</dbReference>
<dbReference type="GO" id="GO:0005524">
    <property type="term" value="F:ATP binding"/>
    <property type="evidence" value="ECO:0007669"/>
    <property type="project" value="UniProtKB-KW"/>
</dbReference>
<proteinExistence type="predicted"/>
<name>A0A2G0CG92_9BACT</name>
<dbReference type="InterPro" id="IPR016064">
    <property type="entry name" value="NAD/diacylglycerol_kinase_sf"/>
</dbReference>
<dbReference type="SUPFAM" id="SSF111331">
    <property type="entry name" value="NAD kinase/diacylglycerol kinase-like"/>
    <property type="match status" value="1"/>
</dbReference>
<evidence type="ECO:0000256" key="4">
    <source>
        <dbReference type="ARBA" id="ARBA00022840"/>
    </source>
</evidence>
<accession>A0A2G0CG92</accession>
<keyword evidence="3" id="KW-0418">Kinase</keyword>
<dbReference type="InterPro" id="IPR050187">
    <property type="entry name" value="Lipid_Phosphate_FormReg"/>
</dbReference>
<dbReference type="PANTHER" id="PTHR12358">
    <property type="entry name" value="SPHINGOSINE KINASE"/>
    <property type="match status" value="1"/>
</dbReference>
<gene>
    <name evidence="6" type="ORF">CGL56_05905</name>
</gene>
<dbReference type="OrthoDB" id="9786026at2"/>
<dbReference type="GO" id="GO:0016301">
    <property type="term" value="F:kinase activity"/>
    <property type="evidence" value="ECO:0007669"/>
    <property type="project" value="UniProtKB-KW"/>
</dbReference>
<keyword evidence="1" id="KW-0808">Transferase</keyword>
<evidence type="ECO:0000256" key="3">
    <source>
        <dbReference type="ARBA" id="ARBA00022777"/>
    </source>
</evidence>
<dbReference type="Gene3D" id="3.40.50.10330">
    <property type="entry name" value="Probable inorganic polyphosphate/atp-NAD kinase, domain 1"/>
    <property type="match status" value="1"/>
</dbReference>
<organism evidence="6 7">
    <name type="scientific">Neolewinella marina</name>
    <dbReference type="NCBI Taxonomy" id="438751"/>
    <lineage>
        <taxon>Bacteria</taxon>
        <taxon>Pseudomonadati</taxon>
        <taxon>Bacteroidota</taxon>
        <taxon>Saprospiria</taxon>
        <taxon>Saprospirales</taxon>
        <taxon>Lewinellaceae</taxon>
        <taxon>Neolewinella</taxon>
    </lineage>
</organism>
<reference evidence="6 7" key="1">
    <citation type="submission" date="2017-10" db="EMBL/GenBank/DDBJ databases">
        <title>The draft genome sequence of Lewinella marina KCTC 32374.</title>
        <authorList>
            <person name="Wang K."/>
        </authorList>
    </citation>
    <scope>NUCLEOTIDE SEQUENCE [LARGE SCALE GENOMIC DNA]</scope>
    <source>
        <strain evidence="6 7">MKG-38</strain>
    </source>
</reference>
<sequence>MISAPHFIVNPAAAGGRAARWWRYAWPVLLKRLPKATFSVADRQHSLADRLESAVGAVHREIVGVGGDGTHHDLVNAAVNRGLTQACTYTPLPLGSGNDWCRSLGVPRHILQWLQMVEEDRTILHRIGQLAYGDGNLRYFVNAAGLAYDAEVVRRSATAGYKHRLLYPFLTALHLPTYRPPALTLTYDGTRVAGQFHTIGFGMGRCKGGGMRVLPHAEPTADTLALTYAVDVPLHRIAANGWRLYTGSIGQVPGVTTTHASVITVEGTTGLEADGEYLGSSPVRAELTKARLKVRCGA</sequence>
<dbReference type="Gene3D" id="2.60.200.40">
    <property type="match status" value="1"/>
</dbReference>
<dbReference type="AlphaFoldDB" id="A0A2G0CG92"/>
<dbReference type="GO" id="GO:0005886">
    <property type="term" value="C:plasma membrane"/>
    <property type="evidence" value="ECO:0007669"/>
    <property type="project" value="TreeGrafter"/>
</dbReference>